<feature type="region of interest" description="Disordered" evidence="1">
    <location>
        <begin position="24"/>
        <end position="58"/>
    </location>
</feature>
<dbReference type="RefSeq" id="WP_073329595.1">
    <property type="nucleotide sequence ID" value="NZ_FQYO01000003.1"/>
</dbReference>
<dbReference type="OrthoDB" id="3295600at2"/>
<dbReference type="STRING" id="1447782.SAMN05444417_2089"/>
<reference evidence="3 4" key="1">
    <citation type="submission" date="2016-11" db="EMBL/GenBank/DDBJ databases">
        <authorList>
            <person name="Jaros S."/>
            <person name="Januszkiewicz K."/>
            <person name="Wedrychowicz H."/>
        </authorList>
    </citation>
    <scope>NUCLEOTIDE SEQUENCE [LARGE SCALE GENOMIC DNA]</scope>
    <source>
        <strain evidence="3 4">DSM 100565</strain>
    </source>
</reference>
<dbReference type="Pfam" id="PF11150">
    <property type="entry name" value="DUF2927"/>
    <property type="match status" value="1"/>
</dbReference>
<evidence type="ECO:0000313" key="4">
    <source>
        <dbReference type="Proteomes" id="UP000184292"/>
    </source>
</evidence>
<evidence type="ECO:0008006" key="5">
    <source>
        <dbReference type="Google" id="ProtNLM"/>
    </source>
</evidence>
<dbReference type="PROSITE" id="PS51257">
    <property type="entry name" value="PROKAR_LIPOPROTEIN"/>
    <property type="match status" value="1"/>
</dbReference>
<dbReference type="InterPro" id="IPR021323">
    <property type="entry name" value="DUF2927"/>
</dbReference>
<proteinExistence type="predicted"/>
<name>A0A1M6ENM1_9RHOB</name>
<feature type="signal peptide" evidence="2">
    <location>
        <begin position="1"/>
        <end position="20"/>
    </location>
</feature>
<dbReference type="Proteomes" id="UP000184292">
    <property type="component" value="Unassembled WGS sequence"/>
</dbReference>
<protein>
    <recommendedName>
        <fullName evidence="5">DUF2927 domain-containing protein</fullName>
    </recommendedName>
</protein>
<evidence type="ECO:0000313" key="3">
    <source>
        <dbReference type="EMBL" id="SHI87003.1"/>
    </source>
</evidence>
<keyword evidence="2" id="KW-0732">Signal</keyword>
<gene>
    <name evidence="3" type="ORF">SAMN05444417_2089</name>
</gene>
<accession>A0A1M6ENM1</accession>
<feature type="chain" id="PRO_5012567781" description="DUF2927 domain-containing protein" evidence="2">
    <location>
        <begin position="21"/>
        <end position="323"/>
    </location>
</feature>
<keyword evidence="4" id="KW-1185">Reference proteome</keyword>
<dbReference type="AlphaFoldDB" id="A0A1M6ENM1"/>
<sequence>MTRGRKVRIGLAAATLAALAACEEPPAPAPVPDPVPEAVPAPPPPPDPAPEVQPRSEASTALAAYYRRLQANLLAQGLMRTDGGGPDTAFTGSQLGRNFVRIALFDEYTQRGEVLEARQTLSTLRRWEGPVRMQVGFGASVPEDQRVQDRNAIGAYARRLGRVTGHPVSTVQDGGNFHVLVLNEDDRLAYGDSLRALVPGIAESSVRAFLSPPRSTLCLVIAFSDGSSPGYTQAVALIRGEHPDALRLACIHEELAQGLGLPNDSPLARPSIFNDDDEFALLTGHDEMLLRILYDDRLRAGMSAAEAAPIGRAIAEELLGGGA</sequence>
<dbReference type="EMBL" id="FQYO01000003">
    <property type="protein sequence ID" value="SHI87003.1"/>
    <property type="molecule type" value="Genomic_DNA"/>
</dbReference>
<evidence type="ECO:0000256" key="1">
    <source>
        <dbReference type="SAM" id="MobiDB-lite"/>
    </source>
</evidence>
<organism evidence="3 4">
    <name type="scientific">Wenxinia saemankumensis</name>
    <dbReference type="NCBI Taxonomy" id="1447782"/>
    <lineage>
        <taxon>Bacteria</taxon>
        <taxon>Pseudomonadati</taxon>
        <taxon>Pseudomonadota</taxon>
        <taxon>Alphaproteobacteria</taxon>
        <taxon>Rhodobacterales</taxon>
        <taxon>Roseobacteraceae</taxon>
        <taxon>Wenxinia</taxon>
    </lineage>
</organism>
<evidence type="ECO:0000256" key="2">
    <source>
        <dbReference type="SAM" id="SignalP"/>
    </source>
</evidence>
<feature type="compositionally biased region" description="Pro residues" evidence="1">
    <location>
        <begin position="25"/>
        <end position="51"/>
    </location>
</feature>